<dbReference type="Proteomes" id="UP001408356">
    <property type="component" value="Unassembled WGS sequence"/>
</dbReference>
<sequence length="182" mass="20820">MPSETEAFKHPTHHQAFDLARKYAELLRQLFNHPQYVYSETPTSSRYPTDTEKTPIALLMVSDFVQTTYVEHVLPFLPPGASRKLKEVGNPWAYADENYAWEWEWDEEKGEIRDKKSGTLQKFPTLGAAGVEKRGDIWTRSFMAGKCICENGTDAKARLMIGGQSFDFGEEARRIITSLQQL</sequence>
<comment type="caution">
    <text evidence="1">The sequence shown here is derived from an EMBL/GenBank/DDBJ whole genome shotgun (WGS) entry which is preliminary data.</text>
</comment>
<dbReference type="EMBL" id="JARVKF010000385">
    <property type="protein sequence ID" value="KAK9418333.1"/>
    <property type="molecule type" value="Genomic_DNA"/>
</dbReference>
<gene>
    <name evidence="1" type="ORF">SUNI508_08060</name>
</gene>
<reference evidence="1 2" key="1">
    <citation type="journal article" date="2024" name="J. Plant Pathol.">
        <title>Sequence and assembly of the genome of Seiridium unicorne, isolate CBS 538.82, causal agent of cypress canker disease.</title>
        <authorList>
            <person name="Scali E."/>
            <person name="Rocca G.D."/>
            <person name="Danti R."/>
            <person name="Garbelotto M."/>
            <person name="Barberini S."/>
            <person name="Baroncelli R."/>
            <person name="Emiliani G."/>
        </authorList>
    </citation>
    <scope>NUCLEOTIDE SEQUENCE [LARGE SCALE GENOMIC DNA]</scope>
    <source>
        <strain evidence="1 2">BM-138-508</strain>
    </source>
</reference>
<evidence type="ECO:0000313" key="1">
    <source>
        <dbReference type="EMBL" id="KAK9418333.1"/>
    </source>
</evidence>
<evidence type="ECO:0000313" key="2">
    <source>
        <dbReference type="Proteomes" id="UP001408356"/>
    </source>
</evidence>
<organism evidence="1 2">
    <name type="scientific">Seiridium unicorne</name>
    <dbReference type="NCBI Taxonomy" id="138068"/>
    <lineage>
        <taxon>Eukaryota</taxon>
        <taxon>Fungi</taxon>
        <taxon>Dikarya</taxon>
        <taxon>Ascomycota</taxon>
        <taxon>Pezizomycotina</taxon>
        <taxon>Sordariomycetes</taxon>
        <taxon>Xylariomycetidae</taxon>
        <taxon>Amphisphaeriales</taxon>
        <taxon>Sporocadaceae</taxon>
        <taxon>Seiridium</taxon>
    </lineage>
</organism>
<name>A0ABR2UV52_9PEZI</name>
<protein>
    <submittedName>
        <fullName evidence="1">Uncharacterized protein</fullName>
    </submittedName>
</protein>
<keyword evidence="2" id="KW-1185">Reference proteome</keyword>
<accession>A0ABR2UV52</accession>
<proteinExistence type="predicted"/>